<gene>
    <name evidence="2" type="ORF">GCM10007854_16430</name>
</gene>
<dbReference type="Proteomes" id="UP001161390">
    <property type="component" value="Unassembled WGS sequence"/>
</dbReference>
<name>A0ABQ5UZG5_9PROT</name>
<keyword evidence="3" id="KW-1185">Reference proteome</keyword>
<reference evidence="2" key="1">
    <citation type="journal article" date="2014" name="Int. J. Syst. Evol. Microbiol.">
        <title>Complete genome of a new Firmicutes species belonging to the dominant human colonic microbiota ('Ruminococcus bicirculans') reveals two chromosomes and a selective capacity to utilize plant glucans.</title>
        <authorList>
            <consortium name="NISC Comparative Sequencing Program"/>
            <person name="Wegmann U."/>
            <person name="Louis P."/>
            <person name="Goesmann A."/>
            <person name="Henrissat B."/>
            <person name="Duncan S.H."/>
            <person name="Flint H.J."/>
        </authorList>
    </citation>
    <scope>NUCLEOTIDE SEQUENCE</scope>
    <source>
        <strain evidence="2">NBRC 108216</strain>
    </source>
</reference>
<protein>
    <recommendedName>
        <fullName evidence="4">Autotransporter outer membrane beta-barrel domain-containing protein</fullName>
    </recommendedName>
</protein>
<dbReference type="EMBL" id="BSNJ01000003">
    <property type="protein sequence ID" value="GLQ20688.1"/>
    <property type="molecule type" value="Genomic_DNA"/>
</dbReference>
<evidence type="ECO:0000256" key="1">
    <source>
        <dbReference type="SAM" id="MobiDB-lite"/>
    </source>
</evidence>
<feature type="region of interest" description="Disordered" evidence="1">
    <location>
        <begin position="95"/>
        <end position="121"/>
    </location>
</feature>
<evidence type="ECO:0000313" key="2">
    <source>
        <dbReference type="EMBL" id="GLQ20688.1"/>
    </source>
</evidence>
<accession>A0ABQ5UZG5</accession>
<sequence length="455" mass="48320">MFDCAGDVMRLAALAFSAFLLSGCSYLGGFGDRVGGLFSGSSGQAANAPYGRSPYSTAPYDAAGRCVVTHARAPLPPGCHPSQVVVRPQAEAYPGAANPTGFPQQPQFGEPRYTSGGYGSHAGGNPYAQAPARTSAPTLRRPKFRASLDLGAERSISGNAIDYTAFPLAPTNGYQPNLYQEGRTEGSIADGAVTTYRYYADDRLQTNPEDWDDVSQGSISLSDAWSTPTTIGVGGEFILGDRATVFGRVGYTRAEGTSGGAVSVEGTVFEEATTRIYDDFVLVATSQATGFRTGQTLSEYSYDFSDMERLDLEAGGRFYLNPVAGQDTGRTVTPFLGASAGASRYNDASFTIDQRQLSYRSVYEAETPNSYDLDIAGYDLDGNAATPPTRRVALYDAQWVPSGRLSAGVEWQVTPATALAFETGLRVEGARDYSNGAKGDTNISVPLTLRGSFNF</sequence>
<evidence type="ECO:0000313" key="3">
    <source>
        <dbReference type="Proteomes" id="UP001161390"/>
    </source>
</evidence>
<proteinExistence type="predicted"/>
<evidence type="ECO:0008006" key="4">
    <source>
        <dbReference type="Google" id="ProtNLM"/>
    </source>
</evidence>
<reference evidence="2" key="2">
    <citation type="submission" date="2023-01" db="EMBL/GenBank/DDBJ databases">
        <title>Draft genome sequence of Algimonas porphyrae strain NBRC 108216.</title>
        <authorList>
            <person name="Sun Q."/>
            <person name="Mori K."/>
        </authorList>
    </citation>
    <scope>NUCLEOTIDE SEQUENCE</scope>
    <source>
        <strain evidence="2">NBRC 108216</strain>
    </source>
</reference>
<comment type="caution">
    <text evidence="2">The sequence shown here is derived from an EMBL/GenBank/DDBJ whole genome shotgun (WGS) entry which is preliminary data.</text>
</comment>
<organism evidence="2 3">
    <name type="scientific">Algimonas porphyrae</name>
    <dbReference type="NCBI Taxonomy" id="1128113"/>
    <lineage>
        <taxon>Bacteria</taxon>
        <taxon>Pseudomonadati</taxon>
        <taxon>Pseudomonadota</taxon>
        <taxon>Alphaproteobacteria</taxon>
        <taxon>Maricaulales</taxon>
        <taxon>Robiginitomaculaceae</taxon>
        <taxon>Algimonas</taxon>
    </lineage>
</organism>